<gene>
    <name evidence="1" type="ORF">NQ314_002750</name>
</gene>
<comment type="caution">
    <text evidence="1">The sequence shown here is derived from an EMBL/GenBank/DDBJ whole genome shotgun (WGS) entry which is preliminary data.</text>
</comment>
<keyword evidence="2" id="KW-1185">Reference proteome</keyword>
<dbReference type="EMBL" id="JANEYF010000847">
    <property type="protein sequence ID" value="KAJ8967631.1"/>
    <property type="molecule type" value="Genomic_DNA"/>
</dbReference>
<dbReference type="Proteomes" id="UP001162156">
    <property type="component" value="Unassembled WGS sequence"/>
</dbReference>
<organism evidence="1 2">
    <name type="scientific">Rhamnusium bicolor</name>
    <dbReference type="NCBI Taxonomy" id="1586634"/>
    <lineage>
        <taxon>Eukaryota</taxon>
        <taxon>Metazoa</taxon>
        <taxon>Ecdysozoa</taxon>
        <taxon>Arthropoda</taxon>
        <taxon>Hexapoda</taxon>
        <taxon>Insecta</taxon>
        <taxon>Pterygota</taxon>
        <taxon>Neoptera</taxon>
        <taxon>Endopterygota</taxon>
        <taxon>Coleoptera</taxon>
        <taxon>Polyphaga</taxon>
        <taxon>Cucujiformia</taxon>
        <taxon>Chrysomeloidea</taxon>
        <taxon>Cerambycidae</taxon>
        <taxon>Lepturinae</taxon>
        <taxon>Rhagiini</taxon>
        <taxon>Rhamnusium</taxon>
    </lineage>
</organism>
<proteinExistence type="predicted"/>
<name>A0AAV8ZNZ9_9CUCU</name>
<reference evidence="1" key="1">
    <citation type="journal article" date="2023" name="Insect Mol. Biol.">
        <title>Genome sequencing provides insights into the evolution of gene families encoding plant cell wall-degrading enzymes in longhorned beetles.</title>
        <authorList>
            <person name="Shin N.R."/>
            <person name="Okamura Y."/>
            <person name="Kirsch R."/>
            <person name="Pauchet Y."/>
        </authorList>
    </citation>
    <scope>NUCLEOTIDE SEQUENCE</scope>
    <source>
        <strain evidence="1">RBIC_L_NR</strain>
    </source>
</reference>
<evidence type="ECO:0000313" key="2">
    <source>
        <dbReference type="Proteomes" id="UP001162156"/>
    </source>
</evidence>
<protein>
    <submittedName>
        <fullName evidence="1">Uncharacterized protein</fullName>
    </submittedName>
</protein>
<evidence type="ECO:0000313" key="1">
    <source>
        <dbReference type="EMBL" id="KAJ8967631.1"/>
    </source>
</evidence>
<sequence length="68" mass="7805">MGKMKRLHPGNADNDLFDLINLPVDIILDVVDAAEDNDVWNSEEDISLSVIRHRELEKLFGRNFQKIA</sequence>
<dbReference type="AlphaFoldDB" id="A0AAV8ZNZ9"/>
<accession>A0AAV8ZNZ9</accession>